<keyword evidence="1 4" id="KW-0547">Nucleotide-binding</keyword>
<dbReference type="InterPro" id="IPR003959">
    <property type="entry name" value="ATPase_AAA_core"/>
</dbReference>
<dbReference type="Pfam" id="PF16450">
    <property type="entry name" value="Prot_ATP_ID_OB_C"/>
    <property type="match status" value="1"/>
</dbReference>
<evidence type="ECO:0000256" key="5">
    <source>
        <dbReference type="RuleBase" id="RU003651"/>
    </source>
</evidence>
<dbReference type="Gene3D" id="1.10.8.60">
    <property type="match status" value="1"/>
</dbReference>
<evidence type="ECO:0000256" key="6">
    <source>
        <dbReference type="SAM" id="MobiDB-lite"/>
    </source>
</evidence>
<protein>
    <recommendedName>
        <fullName evidence="4">AAA ATPase forming ring-shaped complexes</fullName>
        <shortName evidence="4">ARC</shortName>
    </recommendedName>
</protein>
<comment type="subunit">
    <text evidence="4">Homohexamer. Assembles into a hexameric ring structure.</text>
</comment>
<comment type="caution">
    <text evidence="8">The sequence shown here is derived from an EMBL/GenBank/DDBJ whole genome shotgun (WGS) entry which is preliminary data.</text>
</comment>
<dbReference type="NCBIfam" id="TIGR03689">
    <property type="entry name" value="pup_AAA"/>
    <property type="match status" value="1"/>
</dbReference>
<dbReference type="PANTHER" id="PTHR23077:SF144">
    <property type="entry name" value="PROTEASOME-ASSOCIATED ATPASE"/>
    <property type="match status" value="1"/>
</dbReference>
<keyword evidence="3" id="KW-0175">Coiled coil</keyword>
<keyword evidence="8" id="KW-0647">Proteasome</keyword>
<sequence>MAESQTPIDPREHQTALRQLSLLRDQRVNLDKQLKVAATRNDKLVQALESARGDILRLKQAISQDLEAPMNQAQVLRVNRPVRSGASLTGDARAVAETQASLDVAMGGRTVRVPVSPVLDIDDVRIGMSVLLTETMGACAVVGYRPTGEIATVRELLDGDRVVLGTGSTTQTVALRSGLLDDVELSVGDAVAYDSASGVALEVVPKTEAEELVLEEIPTTSYADVGGLGEQIEQIRDAVELPFLHPDLYREHELSAPKGILLYGPPGNGKTLIAKAVAKSLADRVEEASGSAQNLRGYFLNIKGPELLDKFVGETERQIRAIFSRAREKASAGNPVVIFFDEMESLFRTRGAGKSSDVETTIVPQLLAEIDGVESLNNVIVIGATNREDMIDPAVLRPGRLDVKVRIDRPDRAGTAQIFGLYIREDLPLDAASVAGHDGDRAATVAAMIDAVVEDIFRRDDQRRYLDAVLADGRRIPTYWNDFLSGALIRNIVDRAKKLAIKSFLQTGVKGIAGEHLIRSARDEFDQQRDAASRADVEDWLKFLGYSVALASLERPLTGDGAPQGLAVEPTRRGAAAGRGTAS</sequence>
<evidence type="ECO:0000256" key="1">
    <source>
        <dbReference type="ARBA" id="ARBA00022741"/>
    </source>
</evidence>
<dbReference type="RefSeq" id="WP_254164208.1">
    <property type="nucleotide sequence ID" value="NZ_JANAFB010000001.1"/>
</dbReference>
<feature type="compositionally biased region" description="Low complexity" evidence="6">
    <location>
        <begin position="573"/>
        <end position="583"/>
    </location>
</feature>
<evidence type="ECO:0000256" key="2">
    <source>
        <dbReference type="ARBA" id="ARBA00022840"/>
    </source>
</evidence>
<dbReference type="InterPro" id="IPR041626">
    <property type="entry name" value="Prot_ATP_ID_OB_N"/>
</dbReference>
<dbReference type="Proteomes" id="UP001139502">
    <property type="component" value="Unassembled WGS sequence"/>
</dbReference>
<feature type="binding site" evidence="4">
    <location>
        <begin position="267"/>
        <end position="272"/>
    </location>
    <ligand>
        <name>ATP</name>
        <dbReference type="ChEBI" id="CHEBI:30616"/>
    </ligand>
</feature>
<dbReference type="InterPro" id="IPR032501">
    <property type="entry name" value="Prot_ATP_ID_OB_2nd"/>
</dbReference>
<reference evidence="8" key="1">
    <citation type="submission" date="2022-06" db="EMBL/GenBank/DDBJ databases">
        <title>Rothia sp. isolated from sandalwood seedling.</title>
        <authorList>
            <person name="Tuikhar N."/>
            <person name="Kirdat K."/>
            <person name="Thorat V."/>
            <person name="Swetha P."/>
            <person name="Padma S."/>
            <person name="Sundararaj R."/>
            <person name="Yadav A."/>
        </authorList>
    </citation>
    <scope>NUCLEOTIDE SEQUENCE</scope>
    <source>
        <strain evidence="8">AR01</strain>
    </source>
</reference>
<dbReference type="EMBL" id="JANAFB010000001">
    <property type="protein sequence ID" value="MCP3424560.1"/>
    <property type="molecule type" value="Genomic_DNA"/>
</dbReference>
<evidence type="ECO:0000256" key="3">
    <source>
        <dbReference type="ARBA" id="ARBA00023054"/>
    </source>
</evidence>
<gene>
    <name evidence="4 8" type="primary">arc</name>
    <name evidence="8" type="ORF">NBM05_00535</name>
</gene>
<keyword evidence="9" id="KW-1185">Reference proteome</keyword>
<keyword evidence="2 4" id="KW-0067">ATP-binding</keyword>
<organism evidence="8 9">
    <name type="scientific">Rothia santali</name>
    <dbReference type="NCBI Taxonomy" id="2949643"/>
    <lineage>
        <taxon>Bacteria</taxon>
        <taxon>Bacillati</taxon>
        <taxon>Actinomycetota</taxon>
        <taxon>Actinomycetes</taxon>
        <taxon>Micrococcales</taxon>
        <taxon>Micrococcaceae</taxon>
        <taxon>Rothia</taxon>
    </lineage>
</organism>
<evidence type="ECO:0000313" key="9">
    <source>
        <dbReference type="Proteomes" id="UP001139502"/>
    </source>
</evidence>
<evidence type="ECO:0000256" key="4">
    <source>
        <dbReference type="HAMAP-Rule" id="MF_02112"/>
    </source>
</evidence>
<dbReference type="InterPro" id="IPR012340">
    <property type="entry name" value="NA-bd_OB-fold"/>
</dbReference>
<dbReference type="AlphaFoldDB" id="A0A9X2HAF4"/>
<dbReference type="Pfam" id="PF00004">
    <property type="entry name" value="AAA"/>
    <property type="match status" value="1"/>
</dbReference>
<dbReference type="GO" id="GO:0016887">
    <property type="term" value="F:ATP hydrolysis activity"/>
    <property type="evidence" value="ECO:0007669"/>
    <property type="project" value="UniProtKB-UniRule"/>
</dbReference>
<feature type="region of interest" description="Disordered" evidence="6">
    <location>
        <begin position="561"/>
        <end position="583"/>
    </location>
</feature>
<dbReference type="PANTHER" id="PTHR23077">
    <property type="entry name" value="AAA-FAMILY ATPASE"/>
    <property type="match status" value="1"/>
</dbReference>
<dbReference type="SUPFAM" id="SSF52540">
    <property type="entry name" value="P-loop containing nucleoside triphosphate hydrolases"/>
    <property type="match status" value="1"/>
</dbReference>
<evidence type="ECO:0000313" key="8">
    <source>
        <dbReference type="EMBL" id="MCP3424560.1"/>
    </source>
</evidence>
<dbReference type="FunFam" id="3.40.50.300:FF:001025">
    <property type="entry name" value="ATPase family, AAA domain-containing 2B"/>
    <property type="match status" value="1"/>
</dbReference>
<keyword evidence="8" id="KW-0413">Isomerase</keyword>
<dbReference type="InterPro" id="IPR003960">
    <property type="entry name" value="ATPase_AAA_CS"/>
</dbReference>
<name>A0A9X2HAF4_9MICC</name>
<proteinExistence type="inferred from homology"/>
<dbReference type="Pfam" id="PF17758">
    <property type="entry name" value="Prot_ATP_ID_OB_N"/>
    <property type="match status" value="1"/>
</dbReference>
<dbReference type="GO" id="GO:0016853">
    <property type="term" value="F:isomerase activity"/>
    <property type="evidence" value="ECO:0007669"/>
    <property type="project" value="UniProtKB-KW"/>
</dbReference>
<accession>A0A9X2HAF4</accession>
<comment type="similarity">
    <text evidence="4 5">Belongs to the AAA ATPase family.</text>
</comment>
<evidence type="ECO:0000259" key="7">
    <source>
        <dbReference type="SMART" id="SM00382"/>
    </source>
</evidence>
<dbReference type="GO" id="GO:0019941">
    <property type="term" value="P:modification-dependent protein catabolic process"/>
    <property type="evidence" value="ECO:0007669"/>
    <property type="project" value="InterPro"/>
</dbReference>
<dbReference type="GO" id="GO:0010498">
    <property type="term" value="P:proteasomal protein catabolic process"/>
    <property type="evidence" value="ECO:0007669"/>
    <property type="project" value="InterPro"/>
</dbReference>
<dbReference type="InterPro" id="IPR050168">
    <property type="entry name" value="AAA_ATPase_domain"/>
</dbReference>
<dbReference type="SMART" id="SM00382">
    <property type="entry name" value="AAA"/>
    <property type="match status" value="1"/>
</dbReference>
<dbReference type="PROSITE" id="PS00674">
    <property type="entry name" value="AAA"/>
    <property type="match status" value="1"/>
</dbReference>
<feature type="domain" description="AAA+ ATPase" evidence="7">
    <location>
        <begin position="256"/>
        <end position="411"/>
    </location>
</feature>
<dbReference type="InterPro" id="IPR022482">
    <property type="entry name" value="Proteasome_ATPase"/>
</dbReference>
<dbReference type="Gene3D" id="3.40.50.300">
    <property type="entry name" value="P-loop containing nucleotide triphosphate hydrolases"/>
    <property type="match status" value="1"/>
</dbReference>
<dbReference type="InterPro" id="IPR027417">
    <property type="entry name" value="P-loop_NTPase"/>
</dbReference>
<dbReference type="GO" id="GO:0000502">
    <property type="term" value="C:proteasome complex"/>
    <property type="evidence" value="ECO:0007669"/>
    <property type="project" value="UniProtKB-KW"/>
</dbReference>
<dbReference type="InterPro" id="IPR003593">
    <property type="entry name" value="AAA+_ATPase"/>
</dbReference>
<dbReference type="Gene3D" id="2.40.50.140">
    <property type="entry name" value="Nucleic acid-binding proteins"/>
    <property type="match status" value="2"/>
</dbReference>
<dbReference type="HAMAP" id="MF_02112">
    <property type="entry name" value="ARC_ATPase"/>
    <property type="match status" value="1"/>
</dbReference>
<dbReference type="GO" id="GO:0005524">
    <property type="term" value="F:ATP binding"/>
    <property type="evidence" value="ECO:0007669"/>
    <property type="project" value="UniProtKB-UniRule"/>
</dbReference>